<dbReference type="Pfam" id="PF00578">
    <property type="entry name" value="AhpC-TSA"/>
    <property type="match status" value="1"/>
</dbReference>
<sequence length="207" mass="21629">MSRLTLPQGARTAALILIGLLVAGTVLAKPEIGAPAPDFTGTDTAGRTWSLSDLAGKTLVLEWTNHDCPYVRKHYGSGNMQALQREATGSGVVWLSVISSAPGKQGNVSPAEADALTKERDAAPTAVLLDPEGTIGRAYGARTTPHMFVIDGSGTLVYMGGIDDRPTSDPADIEGAYNYVRAALSDLAAGKPVTNPVTRPYGCSVKY</sequence>
<dbReference type="EMBL" id="JBHUHX010000052">
    <property type="protein sequence ID" value="MFD2113565.1"/>
    <property type="molecule type" value="Genomic_DNA"/>
</dbReference>
<evidence type="ECO:0000259" key="1">
    <source>
        <dbReference type="PROSITE" id="PS51352"/>
    </source>
</evidence>
<dbReference type="RefSeq" id="WP_386028409.1">
    <property type="nucleotide sequence ID" value="NZ_JBHUHX010000052.1"/>
</dbReference>
<evidence type="ECO:0000313" key="2">
    <source>
        <dbReference type="EMBL" id="MFD2113565.1"/>
    </source>
</evidence>
<dbReference type="InterPro" id="IPR000866">
    <property type="entry name" value="AhpC/TSA"/>
</dbReference>
<keyword evidence="3" id="KW-1185">Reference proteome</keyword>
<proteinExistence type="predicted"/>
<dbReference type="InterPro" id="IPR036249">
    <property type="entry name" value="Thioredoxin-like_sf"/>
</dbReference>
<dbReference type="Gene3D" id="3.40.30.10">
    <property type="entry name" value="Glutaredoxin"/>
    <property type="match status" value="1"/>
</dbReference>
<organism evidence="2 3">
    <name type="scientific">Thiorhodococcus fuscus</name>
    <dbReference type="NCBI Taxonomy" id="527200"/>
    <lineage>
        <taxon>Bacteria</taxon>
        <taxon>Pseudomonadati</taxon>
        <taxon>Pseudomonadota</taxon>
        <taxon>Gammaproteobacteria</taxon>
        <taxon>Chromatiales</taxon>
        <taxon>Chromatiaceae</taxon>
        <taxon>Thiorhodococcus</taxon>
    </lineage>
</organism>
<accession>A0ABW4YD79</accession>
<dbReference type="PANTHER" id="PTHR43640">
    <property type="entry name" value="OS07G0260300 PROTEIN"/>
    <property type="match status" value="1"/>
</dbReference>
<comment type="caution">
    <text evidence="2">The sequence shown here is derived from an EMBL/GenBank/DDBJ whole genome shotgun (WGS) entry which is preliminary data.</text>
</comment>
<name>A0ABW4YD79_9GAMM</name>
<feature type="domain" description="Thioredoxin" evidence="1">
    <location>
        <begin position="30"/>
        <end position="182"/>
    </location>
</feature>
<evidence type="ECO:0000313" key="3">
    <source>
        <dbReference type="Proteomes" id="UP001597337"/>
    </source>
</evidence>
<dbReference type="PROSITE" id="PS51352">
    <property type="entry name" value="THIOREDOXIN_2"/>
    <property type="match status" value="1"/>
</dbReference>
<dbReference type="PANTHER" id="PTHR43640:SF1">
    <property type="entry name" value="THIOREDOXIN-DEPENDENT PEROXIREDOXIN"/>
    <property type="match status" value="1"/>
</dbReference>
<reference evidence="3" key="1">
    <citation type="journal article" date="2019" name="Int. J. Syst. Evol. Microbiol.">
        <title>The Global Catalogue of Microorganisms (GCM) 10K type strain sequencing project: providing services to taxonomists for standard genome sequencing and annotation.</title>
        <authorList>
            <consortium name="The Broad Institute Genomics Platform"/>
            <consortium name="The Broad Institute Genome Sequencing Center for Infectious Disease"/>
            <person name="Wu L."/>
            <person name="Ma J."/>
        </authorList>
    </citation>
    <scope>NUCLEOTIDE SEQUENCE [LARGE SCALE GENOMIC DNA]</scope>
    <source>
        <strain evidence="3">KACC 12597</strain>
    </source>
</reference>
<dbReference type="InterPro" id="IPR013766">
    <property type="entry name" value="Thioredoxin_domain"/>
</dbReference>
<protein>
    <submittedName>
        <fullName evidence="2">Thioredoxin family protein</fullName>
    </submittedName>
</protein>
<dbReference type="Proteomes" id="UP001597337">
    <property type="component" value="Unassembled WGS sequence"/>
</dbReference>
<dbReference type="SUPFAM" id="SSF52833">
    <property type="entry name" value="Thioredoxin-like"/>
    <property type="match status" value="1"/>
</dbReference>
<dbReference type="CDD" id="cd02969">
    <property type="entry name" value="PRX_like1"/>
    <property type="match status" value="1"/>
</dbReference>
<dbReference type="InterPro" id="IPR047262">
    <property type="entry name" value="PRX-like1"/>
</dbReference>
<gene>
    <name evidence="2" type="ORF">ACFSJC_17095</name>
</gene>